<dbReference type="Pfam" id="PF07721">
    <property type="entry name" value="TPR_4"/>
    <property type="match status" value="2"/>
</dbReference>
<evidence type="ECO:0000259" key="1">
    <source>
        <dbReference type="PROSITE" id="PS50837"/>
    </source>
</evidence>
<evidence type="ECO:0000313" key="3">
    <source>
        <dbReference type="Proteomes" id="UP000238348"/>
    </source>
</evidence>
<dbReference type="InterPro" id="IPR007111">
    <property type="entry name" value="NACHT_NTPase"/>
</dbReference>
<dbReference type="GO" id="GO:0042802">
    <property type="term" value="F:identical protein binding"/>
    <property type="evidence" value="ECO:0007669"/>
    <property type="project" value="InterPro"/>
</dbReference>
<dbReference type="InterPro" id="IPR011990">
    <property type="entry name" value="TPR-like_helical_dom_sf"/>
</dbReference>
<dbReference type="Proteomes" id="UP000238348">
    <property type="component" value="Chromosome"/>
</dbReference>
<dbReference type="PANTHER" id="PTHR47691:SF3">
    <property type="entry name" value="HTH-TYPE TRANSCRIPTIONAL REGULATOR RV0890C-RELATED"/>
    <property type="match status" value="1"/>
</dbReference>
<reference evidence="2 3" key="1">
    <citation type="submission" date="2015-09" db="EMBL/GenBank/DDBJ databases">
        <title>Sorangium comparison.</title>
        <authorList>
            <person name="Zaburannyi N."/>
            <person name="Bunk B."/>
            <person name="Overmann J."/>
            <person name="Mueller R."/>
        </authorList>
    </citation>
    <scope>NUCLEOTIDE SEQUENCE [LARGE SCALE GENOMIC DNA]</scope>
    <source>
        <strain evidence="2 3">So ce26</strain>
    </source>
</reference>
<dbReference type="Gene3D" id="3.40.50.300">
    <property type="entry name" value="P-loop containing nucleotide triphosphate hydrolases"/>
    <property type="match status" value="1"/>
</dbReference>
<gene>
    <name evidence="2" type="ORF">SOCE26_037220</name>
</gene>
<name>A0A2L0ESQ8_SORCE</name>
<dbReference type="InterPro" id="IPR011717">
    <property type="entry name" value="TPR-4"/>
</dbReference>
<dbReference type="PANTHER" id="PTHR47691">
    <property type="entry name" value="REGULATOR-RELATED"/>
    <property type="match status" value="1"/>
</dbReference>
<dbReference type="Gene3D" id="1.25.40.10">
    <property type="entry name" value="Tetratricopeptide repeat domain"/>
    <property type="match status" value="2"/>
</dbReference>
<feature type="domain" description="NACHT" evidence="1">
    <location>
        <begin position="179"/>
        <end position="307"/>
    </location>
</feature>
<dbReference type="AlphaFoldDB" id="A0A2L0ESQ8"/>
<sequence length="931" mass="101986">MQLLVLHCPDDADGATALRPVLEQVCRKEGFEMLDASIAPGEHVERGLEERLRAATHVVILVSARLLEWPAWTRVAHPAFTYRRRAEVSLVRWRACVDDQDQVLLRFRPPLDPAPLAAAADLDTALTAVARRVGEALRAARLGPSCVALGNLPSPEQGIVGREQERKVLDDALVSRAVHAVVVIGEGGAGKTQLVRTWLDGLQPAYGGVDAVISCSIEDQDRGGGPSASAAVSVLLAALGEKPSDDPLESVTRLVRRVRERRTIVVIDGLEPLQDDRGKLSDRPIGLLLRELASHMHGGLCVITTRPPLAELHGTGVCRIQLGALDAASAVEVLRRRGVHGSDELLRRAAERLHRHALSLALVADYLSEAHEGDVRAFDGLDLGAEDIDDGGRIHRILSFYEARLTPEARAVLGIIALCERPTDLTTLAALARPGIPGFAAALGDAPPERLRQTCARLGKTALVLKTEAGSWDQHPLVRGYWRRSLKASDPEGVRSAHERLFEWFRGQAPPAGEGTVRREDLEVLYAAVAHGVQAQRWAESFEVLHDRIRQGERHTSLKLHGAVAEDRRAFFAFFEQSTFHVLGDLTSLQRHWLENSAGVLLRVQGESSEAVRLLERAVRTAVDAGLPGGAAESARNLASVYSLRGNLTEALESAERAVLHADASGELRPRLNVRDFRAYLLHRLGRLHESRAVYEEVEQIRDREIAGQAGVAHYPFANHAVLLLDLDEVALAHDRASRAFQLTHGDDPDAGSLLNRGLSTRVLARTLVALGRPEEANQRFEEAVSLVRDSGRLDHLAGCLVDCASFRADRDPHLARGHLAEARRIYEGRGFRLSEAVAALTTARVALVENMLPEAAQQLDSAEVLLRETCYLVRVPWLHALRARLCVAQGDHARARRAAELARQAASAMGLKRRDFWRELEVHGRVEESS</sequence>
<dbReference type="Pfam" id="PF05729">
    <property type="entry name" value="NACHT"/>
    <property type="match status" value="1"/>
</dbReference>
<dbReference type="InterPro" id="IPR027417">
    <property type="entry name" value="P-loop_NTPase"/>
</dbReference>
<protein>
    <recommendedName>
        <fullName evidence="1">NACHT domain-containing protein</fullName>
    </recommendedName>
</protein>
<dbReference type="SUPFAM" id="SSF52540">
    <property type="entry name" value="P-loop containing nucleoside triphosphate hydrolases"/>
    <property type="match status" value="1"/>
</dbReference>
<accession>A0A2L0ESQ8</accession>
<dbReference type="PROSITE" id="PS50837">
    <property type="entry name" value="NACHT"/>
    <property type="match status" value="1"/>
</dbReference>
<dbReference type="EMBL" id="CP012673">
    <property type="protein sequence ID" value="AUX42292.1"/>
    <property type="molecule type" value="Genomic_DNA"/>
</dbReference>
<organism evidence="2 3">
    <name type="scientific">Sorangium cellulosum</name>
    <name type="common">Polyangium cellulosum</name>
    <dbReference type="NCBI Taxonomy" id="56"/>
    <lineage>
        <taxon>Bacteria</taxon>
        <taxon>Pseudomonadati</taxon>
        <taxon>Myxococcota</taxon>
        <taxon>Polyangia</taxon>
        <taxon>Polyangiales</taxon>
        <taxon>Polyangiaceae</taxon>
        <taxon>Sorangium</taxon>
    </lineage>
</organism>
<proteinExistence type="predicted"/>
<dbReference type="SUPFAM" id="SSF48452">
    <property type="entry name" value="TPR-like"/>
    <property type="match status" value="2"/>
</dbReference>
<evidence type="ECO:0000313" key="2">
    <source>
        <dbReference type="EMBL" id="AUX42292.1"/>
    </source>
</evidence>